<dbReference type="InterPro" id="IPR005097">
    <property type="entry name" value="Sacchrp_dh_NADP-bd"/>
</dbReference>
<dbReference type="PATRIC" id="fig|1097667.3.peg.759"/>
<dbReference type="InterPro" id="IPR036291">
    <property type="entry name" value="NAD(P)-bd_dom_sf"/>
</dbReference>
<gene>
    <name evidence="3" type="ORF">PAI11_07620</name>
</gene>
<evidence type="ECO:0000313" key="3">
    <source>
        <dbReference type="EMBL" id="EHN12342.1"/>
    </source>
</evidence>
<dbReference type="Pfam" id="PF03435">
    <property type="entry name" value="Sacchrp_dh_NADP"/>
    <property type="match status" value="1"/>
</dbReference>
<reference evidence="3 4" key="1">
    <citation type="journal article" date="2013" name="Biodegradation">
        <title>Quantitative proteomic analysis of ibuprofen-degrading Patulibacter sp. strain I11.</title>
        <authorList>
            <person name="Almeida B."/>
            <person name="Kjeldal H."/>
            <person name="Lolas I."/>
            <person name="Knudsen A.D."/>
            <person name="Carvalho G."/>
            <person name="Nielsen K.L."/>
            <person name="Barreto Crespo M.T."/>
            <person name="Stensballe A."/>
            <person name="Nielsen J.L."/>
        </authorList>
    </citation>
    <scope>NUCLEOTIDE SEQUENCE [LARGE SCALE GENOMIC DNA]</scope>
    <source>
        <strain evidence="3 4">I11</strain>
    </source>
</reference>
<dbReference type="SUPFAM" id="SSF51735">
    <property type="entry name" value="NAD(P)-binding Rossmann-fold domains"/>
    <property type="match status" value="1"/>
</dbReference>
<name>H0E1V0_9ACTN</name>
<protein>
    <submittedName>
        <fullName evidence="3">Uncharacterized protein</fullName>
    </submittedName>
</protein>
<dbReference type="OrthoDB" id="4420885at2"/>
<organism evidence="3 4">
    <name type="scientific">Patulibacter medicamentivorans</name>
    <dbReference type="NCBI Taxonomy" id="1097667"/>
    <lineage>
        <taxon>Bacteria</taxon>
        <taxon>Bacillati</taxon>
        <taxon>Actinomycetota</taxon>
        <taxon>Thermoleophilia</taxon>
        <taxon>Solirubrobacterales</taxon>
        <taxon>Patulibacteraceae</taxon>
        <taxon>Patulibacter</taxon>
    </lineage>
</organism>
<dbReference type="AlphaFoldDB" id="H0E1V0"/>
<feature type="domain" description="Saccharopine dehydrogenase NADP binding" evidence="1">
    <location>
        <begin position="7"/>
        <end position="128"/>
    </location>
</feature>
<dbReference type="RefSeq" id="WP_007571100.1">
    <property type="nucleotide sequence ID" value="NZ_AGUD01000033.1"/>
</dbReference>
<dbReference type="PANTHER" id="PTHR43781:SF1">
    <property type="entry name" value="SACCHAROPINE DEHYDROGENASE"/>
    <property type="match status" value="1"/>
</dbReference>
<proteinExistence type="predicted"/>
<sequence length="373" mass="40380">MSSKHPVVVYGASGYTGRLVVEYLREHNLPFVAAGRDADRTRKVVESIPGIETATYDVVAVEHTVEALSELFEGAKVVCNMVGPFATLGHEVAQACLNAGAHYLDTTGEQDWIIDAEAKYGAAFAEKGLVLSPGLAQMYTTGEIAANVCLEQEAGLETLDILVLWKGFPTYASTQTIFVNLLTTPHYLENNEYVAWEGIRGYEVAVPGQHATALTLPWGGTSHPVWFKNDPRVANVKVLGGVFDRTLMEGVVQMAQMVEEQIKPLPAAERQVALSKAAEGVQAGMPPRENPRVNRSIDSVYATGPLSHVRTVIRGNCNYKQTGLLQAYGAHHLVHGRPLQTGFASGCQAFGHRRLLGVLQSFGLVGEPEVTRS</sequence>
<dbReference type="InterPro" id="IPR045982">
    <property type="entry name" value="DUF5938"/>
</dbReference>
<dbReference type="EMBL" id="AGUD01000033">
    <property type="protein sequence ID" value="EHN12342.1"/>
    <property type="molecule type" value="Genomic_DNA"/>
</dbReference>
<evidence type="ECO:0000313" key="4">
    <source>
        <dbReference type="Proteomes" id="UP000005143"/>
    </source>
</evidence>
<dbReference type="Gene3D" id="3.40.50.720">
    <property type="entry name" value="NAD(P)-binding Rossmann-like Domain"/>
    <property type="match status" value="1"/>
</dbReference>
<accession>H0E1V0</accession>
<dbReference type="Proteomes" id="UP000005143">
    <property type="component" value="Unassembled WGS sequence"/>
</dbReference>
<feature type="domain" description="DUF5938" evidence="2">
    <location>
        <begin position="140"/>
        <end position="372"/>
    </location>
</feature>
<evidence type="ECO:0000259" key="1">
    <source>
        <dbReference type="Pfam" id="PF03435"/>
    </source>
</evidence>
<evidence type="ECO:0000259" key="2">
    <source>
        <dbReference type="Pfam" id="PF19362"/>
    </source>
</evidence>
<keyword evidence="4" id="KW-1185">Reference proteome</keyword>
<dbReference type="PANTHER" id="PTHR43781">
    <property type="entry name" value="SACCHAROPINE DEHYDROGENASE"/>
    <property type="match status" value="1"/>
</dbReference>
<dbReference type="Pfam" id="PF19362">
    <property type="entry name" value="DUF5938"/>
    <property type="match status" value="1"/>
</dbReference>
<comment type="caution">
    <text evidence="3">The sequence shown here is derived from an EMBL/GenBank/DDBJ whole genome shotgun (WGS) entry which is preliminary data.</text>
</comment>